<feature type="region of interest" description="Disordered" evidence="1">
    <location>
        <begin position="386"/>
        <end position="420"/>
    </location>
</feature>
<keyword evidence="3" id="KW-1185">Reference proteome</keyword>
<geneLocation type="plasmid" evidence="2 3">
    <name>pTRESU01</name>
</geneLocation>
<dbReference type="OrthoDB" id="369315at2"/>
<feature type="compositionally biased region" description="Polar residues" evidence="1">
    <location>
        <begin position="386"/>
        <end position="406"/>
    </location>
</feature>
<feature type="compositionally biased region" description="Low complexity" evidence="1">
    <location>
        <begin position="407"/>
        <end position="420"/>
    </location>
</feature>
<accession>F2NYI8</accession>
<dbReference type="GeneID" id="302999726"/>
<organism evidence="2 3">
    <name type="scientific">Treponema succinifaciens (strain ATCC 33096 / DSM 2489 / 6091)</name>
    <dbReference type="NCBI Taxonomy" id="869209"/>
    <lineage>
        <taxon>Bacteria</taxon>
        <taxon>Pseudomonadati</taxon>
        <taxon>Spirochaetota</taxon>
        <taxon>Spirochaetia</taxon>
        <taxon>Spirochaetales</taxon>
        <taxon>Treponemataceae</taxon>
        <taxon>Treponema</taxon>
    </lineage>
</organism>
<dbReference type="KEGG" id="tsu:Tresu_2626"/>
<dbReference type="Proteomes" id="UP000006852">
    <property type="component" value="Plasmid pTRESU01"/>
</dbReference>
<dbReference type="SUPFAM" id="SSF69279">
    <property type="entry name" value="Phage tail proteins"/>
    <property type="match status" value="1"/>
</dbReference>
<reference evidence="3" key="1">
    <citation type="submission" date="2011-04" db="EMBL/GenBank/DDBJ databases">
        <title>The complete genome of plasmid of Treponema succinifaciens DSM 2489.</title>
        <authorList>
            <person name="Lucas S."/>
            <person name="Copeland A."/>
            <person name="Lapidus A."/>
            <person name="Bruce D."/>
            <person name="Goodwin L."/>
            <person name="Pitluck S."/>
            <person name="Peters L."/>
            <person name="Kyrpides N."/>
            <person name="Mavromatis K."/>
            <person name="Ivanova N."/>
            <person name="Ovchinnikova G."/>
            <person name="Teshima H."/>
            <person name="Detter J.C."/>
            <person name="Tapia R."/>
            <person name="Han C."/>
            <person name="Land M."/>
            <person name="Hauser L."/>
            <person name="Markowitz V."/>
            <person name="Cheng J.-F."/>
            <person name="Hugenholtz P."/>
            <person name="Woyke T."/>
            <person name="Wu D."/>
            <person name="Gronow S."/>
            <person name="Wellnitz S."/>
            <person name="Brambilla E."/>
            <person name="Klenk H.-P."/>
            <person name="Eisen J.A."/>
        </authorList>
    </citation>
    <scope>NUCLEOTIDE SEQUENCE [LARGE SCALE GENOMIC DNA]</scope>
    <source>
        <strain evidence="3">ATCC 33096 / DSM 2489 / 6091</strain>
        <plasmid evidence="3">Plasmid pTRESU01</plasmid>
    </source>
</reference>
<evidence type="ECO:0000313" key="2">
    <source>
        <dbReference type="EMBL" id="AEB15487.1"/>
    </source>
</evidence>
<keyword evidence="2" id="KW-0614">Plasmid</keyword>
<protein>
    <recommendedName>
        <fullName evidence="4">Phage late control D family protein</fullName>
    </recommendedName>
</protein>
<dbReference type="RefSeq" id="WP_013702735.1">
    <property type="nucleotide sequence ID" value="NC_015386.1"/>
</dbReference>
<gene>
    <name evidence="2" type="ordered locus">Tresu_2626</name>
</gene>
<dbReference type="HOGENOM" id="CLU_442740_0_0_12"/>
<dbReference type="AlphaFoldDB" id="F2NYI8"/>
<name>F2NYI8_TRES6</name>
<feature type="region of interest" description="Disordered" evidence="1">
    <location>
        <begin position="361"/>
        <end position="380"/>
    </location>
</feature>
<sequence length="621" mass="69388">MGDREDKHLTPVWIVYVDGKRLDTEHEGALQRIHMDDVLNDVGACILEFDTSAVKIAEKGTFTLESVVSVHMGYKDDCEQVFSGEVTDFEVQCNEYGHEQLLITCRNCLYKMQNAHKSTSFESKRLSDILRGIVDSYSLQSEIDDFGATKDYQVELCATDFDFLIENARKYGKTVYAYESKVYVKNEVTVRDDDIILEWGKSLISFTAQEHLKGQLSSCAFTGWDENNCEAISGNASLKEIPVKVGGSKSWEDNSNGAGGKWTSTFVEENLHDNDDAKERAIGKLIESSFAYQTGTVKCEGDYRIHPGMRVNIKYVGKKFSGEYIADRVEHDLSVGGAFITKIHLKRNFCETSIHKEASTIDSEMASNQSANAREGNASVIPMNASQTEEQNNSEETSAVENNTQTSAAENSQANNNNSIVADNNEEILYDFGKIAAPYRDWKQQDDEWKDEKLSNAAGDTMEIHGCKVVSAARLVCTISKNNKFTPNRFTDKKNKIVDGNGNLSQSAIMSAIKKANSNIVVKSDYFEKQLNESTLKNLKKDSKYIHYILGRAYIGGGLGQHWVNIEDYTVLGNGVIEYKIVPSSKNDAGRVFRSNSSFATDTKKAYINKIEVYSIERKGN</sequence>
<evidence type="ECO:0000256" key="1">
    <source>
        <dbReference type="SAM" id="MobiDB-lite"/>
    </source>
</evidence>
<dbReference type="EMBL" id="CP002632">
    <property type="protein sequence ID" value="AEB15487.1"/>
    <property type="molecule type" value="Genomic_DNA"/>
</dbReference>
<dbReference type="eggNOG" id="COG3500">
    <property type="taxonomic scope" value="Bacteria"/>
</dbReference>
<proteinExistence type="predicted"/>
<evidence type="ECO:0000313" key="3">
    <source>
        <dbReference type="Proteomes" id="UP000006852"/>
    </source>
</evidence>
<evidence type="ECO:0008006" key="4">
    <source>
        <dbReference type="Google" id="ProtNLM"/>
    </source>
</evidence>
<feature type="compositionally biased region" description="Polar residues" evidence="1">
    <location>
        <begin position="361"/>
        <end position="372"/>
    </location>
</feature>